<sequence length="488" mass="53387">MASQEGPVLRIADLVVMEPRLRRVNKAPEGEDFVGLCAEGDGDVTGWLVLPREEGTPRAIQRRLADAAGVVFLESEFDEQEILDSVDGSVALLYGTGGVTRQDIRRAVDELLRRQPNLASWRKLSTIGQLSPGLVNPAPESEILARFARFSGDSLLLLSIDGRVIAAAGELPARSIARSLSVVTNHSTTTLHVGRWKVFARWLDIAGESPSFDHGYWLIRGRQTSQDADFDDPSFAALEELLTASLLAQRNIQRNHVAESSALLVALCDENSNREEVATTLRRRGFSEHAKMRLIVSDSVKDSYRSDVRDKAFAVAQDAGVPLVLGYVAGRTCVLTTQSGTEPKIADVLFGSVGLSDAFDTVEQGPQAWRQALLAAVVVDRKHSLHLQSMEFSQCSAIEKAASYLGQRGLEDAVGQLDGAISSIKDGEEIFHAYEAEGFSVARAAKVVGVHANTVRHRLEALAERIRFSDADLVLWALWKALRPRMQR</sequence>
<dbReference type="Gene3D" id="1.10.10.2840">
    <property type="entry name" value="PucR C-terminal helix-turn-helix domain"/>
    <property type="match status" value="1"/>
</dbReference>
<name>A0A553G1T1_9CORY</name>
<proteinExistence type="predicted"/>
<gene>
    <name evidence="2" type="ORF">FNY97_03300</name>
</gene>
<keyword evidence="3" id="KW-1185">Reference proteome</keyword>
<comment type="caution">
    <text evidence="2">The sequence shown here is derived from an EMBL/GenBank/DDBJ whole genome shotgun (WGS) entry which is preliminary data.</text>
</comment>
<dbReference type="Pfam" id="PF13556">
    <property type="entry name" value="HTH_30"/>
    <property type="match status" value="1"/>
</dbReference>
<organism evidence="2 3">
    <name type="scientific">Corynebacterium hiratae</name>
    <dbReference type="NCBI Taxonomy" id="3139423"/>
    <lineage>
        <taxon>Bacteria</taxon>
        <taxon>Bacillati</taxon>
        <taxon>Actinomycetota</taxon>
        <taxon>Actinomycetes</taxon>
        <taxon>Mycobacteriales</taxon>
        <taxon>Corynebacteriaceae</taxon>
        <taxon>Corynebacterium</taxon>
    </lineage>
</organism>
<dbReference type="InterPro" id="IPR042070">
    <property type="entry name" value="PucR_C-HTH_sf"/>
</dbReference>
<protein>
    <submittedName>
        <fullName evidence="2">PucR family transcriptional regulator</fullName>
    </submittedName>
</protein>
<reference evidence="2 3" key="1">
    <citation type="submission" date="2019-07" db="EMBL/GenBank/DDBJ databases">
        <title>Draft genome of C. aurimucosum strain 2274.</title>
        <authorList>
            <person name="Pacheco L.G.C."/>
            <person name="Aguiar E.R.G.R."/>
            <person name="Santos C.S."/>
            <person name="Rocha D.J.P.G."/>
            <person name="Sant'Anna L.O."/>
            <person name="Mattos-Guaraldi A.L."/>
            <person name="Santos L.S."/>
        </authorList>
    </citation>
    <scope>NUCLEOTIDE SEQUENCE [LARGE SCALE GENOMIC DNA]</scope>
    <source>
        <strain evidence="2 3">2274</strain>
    </source>
</reference>
<dbReference type="Proteomes" id="UP000320443">
    <property type="component" value="Unassembled WGS sequence"/>
</dbReference>
<evidence type="ECO:0000313" key="2">
    <source>
        <dbReference type="EMBL" id="TRX63445.1"/>
    </source>
</evidence>
<evidence type="ECO:0000313" key="3">
    <source>
        <dbReference type="Proteomes" id="UP000320443"/>
    </source>
</evidence>
<feature type="domain" description="PucR C-terminal helix-turn-helix" evidence="1">
    <location>
        <begin position="432"/>
        <end position="466"/>
    </location>
</feature>
<dbReference type="AlphaFoldDB" id="A0A553G1T1"/>
<accession>A0A553G1T1</accession>
<dbReference type="InterPro" id="IPR025736">
    <property type="entry name" value="PucR_C-HTH_dom"/>
</dbReference>
<evidence type="ECO:0000259" key="1">
    <source>
        <dbReference type="Pfam" id="PF13556"/>
    </source>
</evidence>
<dbReference type="EMBL" id="VKDK01000003">
    <property type="protein sequence ID" value="TRX63445.1"/>
    <property type="molecule type" value="Genomic_DNA"/>
</dbReference>
<dbReference type="RefSeq" id="WP_144013106.1">
    <property type="nucleotide sequence ID" value="NZ_VKDK01000003.1"/>
</dbReference>